<accession>A0ABP0Z9W3</accession>
<gene>
    <name evidence="1" type="ORF">CITCOLO1_LOCUS22023</name>
</gene>
<name>A0ABP0Z9W3_9ROSI</name>
<sequence>MFENIREESRNNVAQHVEHMLENIHDKSHSFVVSPTENVSDDDVHLCVLGKKKSKNTLKTLLPYVQVDVSEGDKSSVAKSISDASGLEKDNLVLNKLIRKFRATTGHENQEGINEVGVIMLVRRSCGAHAALPYSAALLRRLFKVVT</sequence>
<organism evidence="1 2">
    <name type="scientific">Citrullus colocynthis</name>
    <name type="common">colocynth</name>
    <dbReference type="NCBI Taxonomy" id="252529"/>
    <lineage>
        <taxon>Eukaryota</taxon>
        <taxon>Viridiplantae</taxon>
        <taxon>Streptophyta</taxon>
        <taxon>Embryophyta</taxon>
        <taxon>Tracheophyta</taxon>
        <taxon>Spermatophyta</taxon>
        <taxon>Magnoliopsida</taxon>
        <taxon>eudicotyledons</taxon>
        <taxon>Gunneridae</taxon>
        <taxon>Pentapetalae</taxon>
        <taxon>rosids</taxon>
        <taxon>fabids</taxon>
        <taxon>Cucurbitales</taxon>
        <taxon>Cucurbitaceae</taxon>
        <taxon>Benincaseae</taxon>
        <taxon>Citrullus</taxon>
    </lineage>
</organism>
<dbReference type="Proteomes" id="UP001642487">
    <property type="component" value="Chromosome 9"/>
</dbReference>
<keyword evidence="2" id="KW-1185">Reference proteome</keyword>
<evidence type="ECO:0000313" key="2">
    <source>
        <dbReference type="Proteomes" id="UP001642487"/>
    </source>
</evidence>
<proteinExistence type="predicted"/>
<reference evidence="1 2" key="1">
    <citation type="submission" date="2024-03" db="EMBL/GenBank/DDBJ databases">
        <authorList>
            <person name="Gkanogiannis A."/>
            <person name="Becerra Lopez-Lavalle L."/>
        </authorList>
    </citation>
    <scope>NUCLEOTIDE SEQUENCE [LARGE SCALE GENOMIC DNA]</scope>
</reference>
<protein>
    <submittedName>
        <fullName evidence="1">Uncharacterized protein</fullName>
    </submittedName>
</protein>
<evidence type="ECO:0000313" key="1">
    <source>
        <dbReference type="EMBL" id="CAK9329554.1"/>
    </source>
</evidence>
<dbReference type="EMBL" id="OZ021743">
    <property type="protein sequence ID" value="CAK9329554.1"/>
    <property type="molecule type" value="Genomic_DNA"/>
</dbReference>